<keyword evidence="2" id="KW-1133">Transmembrane helix</keyword>
<reference evidence="4 5" key="1">
    <citation type="submission" date="2019-07" db="EMBL/GenBank/DDBJ databases">
        <title>Whole genome shotgun sequence of Cellulomonas composti NBRC 100758.</title>
        <authorList>
            <person name="Hosoyama A."/>
            <person name="Uohara A."/>
            <person name="Ohji S."/>
            <person name="Ichikawa N."/>
        </authorList>
    </citation>
    <scope>NUCLEOTIDE SEQUENCE [LARGE SCALE GENOMIC DNA]</scope>
    <source>
        <strain evidence="4 5">NBRC 100758</strain>
    </source>
</reference>
<dbReference type="GO" id="GO:0005509">
    <property type="term" value="F:calcium ion binding"/>
    <property type="evidence" value="ECO:0007669"/>
    <property type="project" value="InterPro"/>
</dbReference>
<keyword evidence="2" id="KW-0472">Membrane</keyword>
<feature type="chain" id="PRO_5022221993" evidence="3">
    <location>
        <begin position="36"/>
        <end position="1519"/>
    </location>
</feature>
<dbReference type="SUPFAM" id="SSF49313">
    <property type="entry name" value="Cadherin-like"/>
    <property type="match status" value="4"/>
</dbReference>
<evidence type="ECO:0000256" key="1">
    <source>
        <dbReference type="SAM" id="MobiDB-lite"/>
    </source>
</evidence>
<feature type="compositionally biased region" description="Low complexity" evidence="1">
    <location>
        <begin position="1478"/>
        <end position="1488"/>
    </location>
</feature>
<keyword evidence="3" id="KW-0732">Signal</keyword>
<comment type="caution">
    <text evidence="4">The sequence shown here is derived from an EMBL/GenBank/DDBJ whole genome shotgun (WGS) entry which is preliminary data.</text>
</comment>
<evidence type="ECO:0000256" key="2">
    <source>
        <dbReference type="SAM" id="Phobius"/>
    </source>
</evidence>
<dbReference type="InterPro" id="IPR015919">
    <property type="entry name" value="Cadherin-like_sf"/>
</dbReference>
<gene>
    <name evidence="4" type="ORF">CCO02nite_11140</name>
</gene>
<dbReference type="Pfam" id="PF05345">
    <property type="entry name" value="He_PIG"/>
    <property type="match status" value="4"/>
</dbReference>
<dbReference type="GO" id="GO:0005975">
    <property type="term" value="P:carbohydrate metabolic process"/>
    <property type="evidence" value="ECO:0007669"/>
    <property type="project" value="UniProtKB-ARBA"/>
</dbReference>
<evidence type="ECO:0000313" key="4">
    <source>
        <dbReference type="EMBL" id="GEL94456.1"/>
    </source>
</evidence>
<organism evidence="4 5">
    <name type="scientific">Cellulomonas composti</name>
    <dbReference type="NCBI Taxonomy" id="266130"/>
    <lineage>
        <taxon>Bacteria</taxon>
        <taxon>Bacillati</taxon>
        <taxon>Actinomycetota</taxon>
        <taxon>Actinomycetes</taxon>
        <taxon>Micrococcales</taxon>
        <taxon>Cellulomonadaceae</taxon>
        <taxon>Cellulomonas</taxon>
    </lineage>
</organism>
<feature type="transmembrane region" description="Helical" evidence="2">
    <location>
        <begin position="1493"/>
        <end position="1513"/>
    </location>
</feature>
<dbReference type="EMBL" id="BJWG01000004">
    <property type="protein sequence ID" value="GEL94456.1"/>
    <property type="molecule type" value="Genomic_DNA"/>
</dbReference>
<dbReference type="InterPro" id="IPR013783">
    <property type="entry name" value="Ig-like_fold"/>
</dbReference>
<dbReference type="OrthoDB" id="4813696at2"/>
<keyword evidence="5" id="KW-1185">Reference proteome</keyword>
<accession>A0A511J8Y2</accession>
<dbReference type="GO" id="GO:0016020">
    <property type="term" value="C:membrane"/>
    <property type="evidence" value="ECO:0007669"/>
    <property type="project" value="InterPro"/>
</dbReference>
<evidence type="ECO:0000313" key="5">
    <source>
        <dbReference type="Proteomes" id="UP000321720"/>
    </source>
</evidence>
<feature type="signal peptide" evidence="3">
    <location>
        <begin position="1"/>
        <end position="35"/>
    </location>
</feature>
<protein>
    <submittedName>
        <fullName evidence="4">Uncharacterized protein</fullName>
    </submittedName>
</protein>
<dbReference type="Proteomes" id="UP000321720">
    <property type="component" value="Unassembled WGS sequence"/>
</dbReference>
<proteinExistence type="predicted"/>
<dbReference type="RefSeq" id="WP_146842153.1">
    <property type="nucleotide sequence ID" value="NZ_BJWG01000004.1"/>
</dbReference>
<evidence type="ECO:0000256" key="3">
    <source>
        <dbReference type="SAM" id="SignalP"/>
    </source>
</evidence>
<sequence>MRSPVPPAQRLTALLTVAVLALASLVGALASPATAADVGFSVDDFAGNSMGPMTLVPGNDTCSPSGNNAVTMGTGTMKLDVRVPDAIGCNFGSAQVVWTAPTSVNIEQNGADRITLRYRDVVPNQPSAVTFGLRAVDVNGRVAQVGGLSRTGGPAGDWLTIRYTPEYVGDVAVLSFQSGFDRGHVKSITLLVAAVTNNSNVSVTFEGIGANVGEPSYEMPSIGGSDEYVFPASTTTTWTVPVTGNPAPDVSVTAGKPGWLTFSTSKSGSTTTGTMTGNPGTGYGVWDMTIHADVANSLTVDRVVKIVVPSPVTFTPTAPTQPWVGESATVGLGTVSSTPTAGLTDVGGVPPGMTLQLTGGALRLTGTPTAAGTHHVTATLDSGYRTAPVAVDVVVRAHASVAAAADLTVARGLALTPRDTAVGGYPDPTVTWDGLPAGLTLTRTATGVRLAGTPTATGTSTVTIRATTNGETATGTFQVVVAEPPSLAALAPVTLRADVAQHVDLDRGGDPLPTVTATGLPAGTSVSADSSAIVGTPARSAMGTGTATLTPANVLGTGTSVTLAWTVQAVPQLTGPTTLSSTLGTAASATWTATGYPTPTLTLTAGGATAPNGAAATLPAGLAVSTATGSLTVSGTPTATGTTSVRVWADNGVGTPVSTLVTVRALLAPAFSLDAYAADFPAGVTSSLTPAVTGHEAPTFTVTGTLPAWLSFDPATGAFSGTPPTNAAGTVGPFTVTATNASGTDTAGVTIRVTTPATLTMTQTSLSAVVGQLFSQVVASTTGVPTPTVDAGSLPVGLTATLLPNGDVQIAGTPTTGGGIVTVTLTADNGLGEPATGGLALDVWTLPTVSAPAAADLPVGVPASIPVTVAGYPQATLTAVGLPDGLSLAADGTEIVGTPLTTGTSQVELTATNTAGVSATAYVAVRVTSTPALSPAPATTHVRVGVAVDEPVFGLAGFPTPDVSASDLPDGLSLEVDGTDVSLVGTPTVAGSSDVTLTLDNGTTDPITTTWRIEVEAPATLVAPGSVTADLGVPLTPVTLTVTGHPRPTVTADGLPSGLAIDQSGPAVVITGTPAQSGRFDVTLTAHNGIDADDTAHVVIDVRETPEIDAPGSATFLADEHATLVVTATGHPAPALSVGALPTWLTFDAATGTFSADPAAADAGPAGSVTVTATNEVGTTSTTIALTVTAPPVPAVTSGTTTVRAGTTVDEVLTTVAGHPVATASAVGLPDGLSVEVASDGTLHLVGSTTDAGTHPATLTLTNGIAPAATLAWTVVVQQPAGIEVVDRVDVVAGEHFSVPFTLTGYPGPEMVTFLGLPAGVDVTGLTIQGATTEVGTHDVTISTSNGVGADAVAHLRIVVTAAPVPTVRLGADSVHPGDKLAVSGGGFGANQRVKVWLHSTPQLLATVVTDSDGAFEAEVTVPADTAVGSHTVVVVGPTGDEASASLEVLAVDPTPTPTPDPTTTTTPSPTPVPSPSPTTATDPLATTGGSPAGLLGLALVALAVGATLASLATRRRTR</sequence>
<feature type="region of interest" description="Disordered" evidence="1">
    <location>
        <begin position="1452"/>
        <end position="1488"/>
    </location>
</feature>
<name>A0A511J8Y2_9CELL</name>
<dbReference type="Gene3D" id="2.60.40.10">
    <property type="entry name" value="Immunoglobulins"/>
    <property type="match status" value="8"/>
</dbReference>
<keyword evidence="2" id="KW-0812">Transmembrane</keyword>